<protein>
    <submittedName>
        <fullName evidence="1">Uncharacterized protein</fullName>
    </submittedName>
</protein>
<proteinExistence type="predicted"/>
<gene>
    <name evidence="1" type="ORF">ZBT109_0484</name>
</gene>
<sequence length="41" mass="4610">MMMAIVSVALLVFGTVEEGFDERLRLKGTQIVERFPNPDEA</sequence>
<organism evidence="1 2">
    <name type="scientific">Zymobacter palmae</name>
    <dbReference type="NCBI Taxonomy" id="33074"/>
    <lineage>
        <taxon>Bacteria</taxon>
        <taxon>Pseudomonadati</taxon>
        <taxon>Pseudomonadota</taxon>
        <taxon>Gammaproteobacteria</taxon>
        <taxon>Oceanospirillales</taxon>
        <taxon>Halomonadaceae</taxon>
        <taxon>Zymobacter group</taxon>
        <taxon>Zymobacter</taxon>
    </lineage>
</organism>
<keyword evidence="2" id="KW-1185">Reference proteome</keyword>
<dbReference type="EMBL" id="AP018933">
    <property type="protein sequence ID" value="BBG29272.1"/>
    <property type="molecule type" value="Genomic_DNA"/>
</dbReference>
<name>A0A348HCC0_9GAMM</name>
<evidence type="ECO:0000313" key="1">
    <source>
        <dbReference type="EMBL" id="BBG29272.1"/>
    </source>
</evidence>
<dbReference type="Proteomes" id="UP000267342">
    <property type="component" value="Chromosome"/>
</dbReference>
<dbReference type="AlphaFoldDB" id="A0A348HCC0"/>
<accession>A0A348HCC0</accession>
<reference evidence="1 2" key="1">
    <citation type="submission" date="2018-09" db="EMBL/GenBank/DDBJ databases">
        <title>Zymobacter palmae IAM14233 (=T109) whole genome analysis.</title>
        <authorList>
            <person name="Yanase H."/>
        </authorList>
    </citation>
    <scope>NUCLEOTIDE SEQUENCE [LARGE SCALE GENOMIC DNA]</scope>
    <source>
        <strain evidence="1 2">IAM14233</strain>
    </source>
</reference>
<evidence type="ECO:0000313" key="2">
    <source>
        <dbReference type="Proteomes" id="UP000267342"/>
    </source>
</evidence>
<dbReference type="KEGG" id="zpl:ZBT109_0484"/>